<dbReference type="EMBL" id="LR134406">
    <property type="protein sequence ID" value="VEH71007.1"/>
    <property type="molecule type" value="Genomic_DNA"/>
</dbReference>
<feature type="transmembrane region" description="Helical" evidence="5">
    <location>
        <begin position="139"/>
        <end position="156"/>
    </location>
</feature>
<feature type="transmembrane region" description="Helical" evidence="5">
    <location>
        <begin position="48"/>
        <end position="65"/>
    </location>
</feature>
<dbReference type="GeneID" id="64407758"/>
<evidence type="ECO:0000256" key="5">
    <source>
        <dbReference type="HAMAP-Rule" id="MF_00445"/>
    </source>
</evidence>
<keyword evidence="9" id="KW-0560">Oxidoreductase</keyword>
<keyword evidence="10" id="KW-1185">Reference proteome</keyword>
<dbReference type="AlphaFoldDB" id="A0A3N4D049"/>
<feature type="transmembrane region" description="Helical" evidence="5">
    <location>
        <begin position="447"/>
        <end position="472"/>
    </location>
</feature>
<accession>A0A3N4D049</accession>
<evidence type="ECO:0000259" key="7">
    <source>
        <dbReference type="Pfam" id="PF00361"/>
    </source>
</evidence>
<dbReference type="GO" id="GO:0008137">
    <property type="term" value="F:NADH dehydrogenase (ubiquinone) activity"/>
    <property type="evidence" value="ECO:0007669"/>
    <property type="project" value="InterPro"/>
</dbReference>
<dbReference type="HAMAP" id="MF_00445">
    <property type="entry name" value="NDH1_NuoN_1"/>
    <property type="match status" value="1"/>
</dbReference>
<dbReference type="EMBL" id="CP072385">
    <property type="protein sequence ID" value="QUC11857.1"/>
    <property type="molecule type" value="Genomic_DNA"/>
</dbReference>
<dbReference type="GO" id="GO:0012505">
    <property type="term" value="C:endomembrane system"/>
    <property type="evidence" value="ECO:0007669"/>
    <property type="project" value="UniProtKB-SubCell"/>
</dbReference>
<feature type="transmembrane region" description="Helical" evidence="5">
    <location>
        <begin position="162"/>
        <end position="180"/>
    </location>
</feature>
<feature type="transmembrane region" description="Helical" evidence="5">
    <location>
        <begin position="236"/>
        <end position="261"/>
    </location>
</feature>
<comment type="similarity">
    <text evidence="5">Belongs to the complex I subunit 2 family.</text>
</comment>
<evidence type="ECO:0000313" key="10">
    <source>
        <dbReference type="Proteomes" id="UP000273044"/>
    </source>
</evidence>
<feature type="transmembrane region" description="Helical" evidence="5">
    <location>
        <begin position="85"/>
        <end position="102"/>
    </location>
</feature>
<evidence type="ECO:0000256" key="4">
    <source>
        <dbReference type="ARBA" id="ARBA00023136"/>
    </source>
</evidence>
<dbReference type="GO" id="GO:0042773">
    <property type="term" value="P:ATP synthesis coupled electron transport"/>
    <property type="evidence" value="ECO:0007669"/>
    <property type="project" value="InterPro"/>
</dbReference>
<evidence type="ECO:0000256" key="6">
    <source>
        <dbReference type="RuleBase" id="RU000320"/>
    </source>
</evidence>
<evidence type="ECO:0000313" key="8">
    <source>
        <dbReference type="EMBL" id="QUC11857.1"/>
    </source>
</evidence>
<keyword evidence="2 5" id="KW-0812">Transmembrane</keyword>
<feature type="transmembrane region" description="Helical" evidence="5">
    <location>
        <begin position="306"/>
        <end position="325"/>
    </location>
</feature>
<dbReference type="NCBIfam" id="NF004441">
    <property type="entry name" value="PRK05777.1-4"/>
    <property type="match status" value="1"/>
</dbReference>
<keyword evidence="3 5" id="KW-1133">Transmembrane helix</keyword>
<feature type="transmembrane region" description="Helical" evidence="5">
    <location>
        <begin position="366"/>
        <end position="387"/>
    </location>
</feature>
<protein>
    <recommendedName>
        <fullName evidence="5">NADH-quinone oxidoreductase subunit N</fullName>
        <ecNumber evidence="5">7.1.1.-</ecNumber>
    </recommendedName>
    <alternativeName>
        <fullName evidence="5">NADH dehydrogenase I subunit N</fullName>
    </alternativeName>
    <alternativeName>
        <fullName evidence="5">NDH-1 subunit N</fullName>
    </alternativeName>
</protein>
<reference evidence="8" key="2">
    <citation type="submission" date="2021-03" db="EMBL/GenBank/DDBJ databases">
        <title>Human Oral Microbial Genomes.</title>
        <authorList>
            <person name="Johnston C.D."/>
            <person name="Chen T."/>
            <person name="Dewhirst F.E."/>
        </authorList>
    </citation>
    <scope>NUCLEOTIDE SEQUENCE</scope>
    <source>
        <strain evidence="8">F0714</strain>
    </source>
</reference>
<reference evidence="9 10" key="1">
    <citation type="submission" date="2018-12" db="EMBL/GenBank/DDBJ databases">
        <authorList>
            <consortium name="Pathogen Informatics"/>
        </authorList>
    </citation>
    <scope>NUCLEOTIDE SEQUENCE [LARGE SCALE GENOMIC DNA]</scope>
    <source>
        <strain evidence="9 10">NCTC12967</strain>
    </source>
</reference>
<feature type="domain" description="NADH:quinone oxidoreductase/Mrp antiporter transmembrane" evidence="7">
    <location>
        <begin position="156"/>
        <end position="457"/>
    </location>
</feature>
<dbReference type="RefSeq" id="WP_014847362.1">
    <property type="nucleotide sequence ID" value="NZ_CAURRE010000025.1"/>
</dbReference>
<dbReference type="GO" id="GO:0048038">
    <property type="term" value="F:quinone binding"/>
    <property type="evidence" value="ECO:0007669"/>
    <property type="project" value="UniProtKB-KW"/>
</dbReference>
<keyword evidence="5" id="KW-1003">Cell membrane</keyword>
<dbReference type="Pfam" id="PF00361">
    <property type="entry name" value="Proton_antipo_M"/>
    <property type="match status" value="1"/>
</dbReference>
<dbReference type="OMA" id="LMFFSEP"/>
<gene>
    <name evidence="5 9" type="primary">nuoN</name>
    <name evidence="8" type="ORF">J5A53_03950</name>
    <name evidence="9" type="ORF">NCTC12967_02317</name>
</gene>
<dbReference type="InterPro" id="IPR001750">
    <property type="entry name" value="ND/Mrp_TM"/>
</dbReference>
<feature type="transmembrane region" description="Helical" evidence="5">
    <location>
        <begin position="273"/>
        <end position="294"/>
    </location>
</feature>
<evidence type="ECO:0000256" key="3">
    <source>
        <dbReference type="ARBA" id="ARBA00022989"/>
    </source>
</evidence>
<dbReference type="GO" id="GO:0005886">
    <property type="term" value="C:plasma membrane"/>
    <property type="evidence" value="ECO:0007669"/>
    <property type="project" value="UniProtKB-SubCell"/>
</dbReference>
<proteinExistence type="inferred from homology"/>
<comment type="function">
    <text evidence="5">NDH-1 shuttles electrons from NADH, via FMN and iron-sulfur (Fe-S) centers, to quinones in the respiratory chain. The immediate electron acceptor for the enzyme in this species is believed to be a menaquinone. Couples the redox reaction to proton translocation (for every two electrons transferred, four hydrogen ions are translocated across the cytoplasmic membrane), and thus conserves the redox energy in a proton gradient.</text>
</comment>
<keyword evidence="5" id="KW-0813">Transport</keyword>
<comment type="subcellular location">
    <subcellularLocation>
        <location evidence="5">Cell membrane</location>
        <topology evidence="5">Multi-pass membrane protein</topology>
    </subcellularLocation>
    <subcellularLocation>
        <location evidence="1">Endomembrane system</location>
        <topology evidence="1">Multi-pass membrane protein</topology>
    </subcellularLocation>
    <subcellularLocation>
        <location evidence="6">Membrane</location>
        <topology evidence="6">Multi-pass membrane protein</topology>
    </subcellularLocation>
</comment>
<keyword evidence="4 5" id="KW-0472">Membrane</keyword>
<keyword evidence="5" id="KW-1278">Translocase</keyword>
<dbReference type="PANTHER" id="PTHR22773">
    <property type="entry name" value="NADH DEHYDROGENASE"/>
    <property type="match status" value="1"/>
</dbReference>
<dbReference type="Proteomes" id="UP000273044">
    <property type="component" value="Chromosome"/>
</dbReference>
<feature type="transmembrane region" description="Helical" evidence="5">
    <location>
        <begin position="17"/>
        <end position="36"/>
    </location>
</feature>
<feature type="transmembrane region" description="Helical" evidence="5">
    <location>
        <begin position="192"/>
        <end position="216"/>
    </location>
</feature>
<feature type="transmembrane region" description="Helical" evidence="5">
    <location>
        <begin position="408"/>
        <end position="441"/>
    </location>
</feature>
<comment type="catalytic activity">
    <reaction evidence="5">
        <text>a quinone + NADH + 5 H(+)(in) = a quinol + NAD(+) + 4 H(+)(out)</text>
        <dbReference type="Rhea" id="RHEA:57888"/>
        <dbReference type="ChEBI" id="CHEBI:15378"/>
        <dbReference type="ChEBI" id="CHEBI:24646"/>
        <dbReference type="ChEBI" id="CHEBI:57540"/>
        <dbReference type="ChEBI" id="CHEBI:57945"/>
        <dbReference type="ChEBI" id="CHEBI:132124"/>
    </reaction>
</comment>
<evidence type="ECO:0000256" key="2">
    <source>
        <dbReference type="ARBA" id="ARBA00022692"/>
    </source>
</evidence>
<dbReference type="OrthoDB" id="9811718at2"/>
<feature type="transmembrane region" description="Helical" evidence="5">
    <location>
        <begin position="484"/>
        <end position="507"/>
    </location>
</feature>
<dbReference type="GO" id="GO:0050136">
    <property type="term" value="F:NADH dehydrogenase (quinone) (non-electrogenic) activity"/>
    <property type="evidence" value="ECO:0007669"/>
    <property type="project" value="UniProtKB-UniRule"/>
</dbReference>
<dbReference type="EC" id="7.1.1.-" evidence="5"/>
<evidence type="ECO:0000313" key="9">
    <source>
        <dbReference type="EMBL" id="VEH71007.1"/>
    </source>
</evidence>
<dbReference type="InterPro" id="IPR010096">
    <property type="entry name" value="NADH-Q_OxRdtase_suN/2"/>
</dbReference>
<keyword evidence="5" id="KW-0874">Quinone</keyword>
<organism evidence="9 10">
    <name type="scientific">Arachnia propionica</name>
    <dbReference type="NCBI Taxonomy" id="1750"/>
    <lineage>
        <taxon>Bacteria</taxon>
        <taxon>Bacillati</taxon>
        <taxon>Actinomycetota</taxon>
        <taxon>Actinomycetes</taxon>
        <taxon>Propionibacteriales</taxon>
        <taxon>Propionibacteriaceae</taxon>
        <taxon>Arachnia</taxon>
    </lineage>
</organism>
<feature type="transmembrane region" description="Helical" evidence="5">
    <location>
        <begin position="332"/>
        <end position="354"/>
    </location>
</feature>
<evidence type="ECO:0000256" key="1">
    <source>
        <dbReference type="ARBA" id="ARBA00004127"/>
    </source>
</evidence>
<sequence length="523" mass="54852">MSPLEITVPVMEWMLEAPLIVLLVGATLGVLLEAVVPREYRYPAQTGLAILTVLAAMGFTAYNWVGGDFKIVAPGSIAVDGPTYFFWSLLLLVGLGGVALFAERAVAGGVSAFAASAATVPGSPLEREAERQHREHTEIFPLILFALFGMLLFAAANDLLTLFVALEIFSLPLYLLSGMARRRRWLSQEAALKYFLLGAFSSAFFLFGVALLYGYAGTFSYAGVAQAIVTDESPPVLLLAGLVMLAVGLLFKVGAVPFHTWTPDVYTGAPTPVTGFMAIATKTAAVAALLRVFYVALGGARWDWQPIIATVAVATMVVGAVVGLVQQDIKRLLAYSSIAHAGFILAGFVAAVGATAKGGVSSVGSISFYLLAYGFATLGGFGIITMVRRAGGEANGIAAWRGLGRTSPFVAGVMTLFLLSFAGIPLTAGFVGKLVVFAAAWQGGYGWLVLVAVIASLVAAFFYLKVVVAMWFKEPERGQQGRVAGASGWTWIVVAVSAVATIVLGLVPGSILDLAAGAAQFIR</sequence>
<dbReference type="NCBIfam" id="TIGR01770">
    <property type="entry name" value="NDH_I_N"/>
    <property type="match status" value="1"/>
</dbReference>
<dbReference type="Proteomes" id="UP000677180">
    <property type="component" value="Chromosome"/>
</dbReference>
<comment type="subunit">
    <text evidence="5">NDH-1 is composed of 14 different subunits. Subunits NuoA, H, J, K, L, M, N constitute the membrane sector of the complex.</text>
</comment>
<keyword evidence="5" id="KW-0520">NAD</keyword>
<name>A0A3N4D049_9ACTN</name>